<evidence type="ECO:0000313" key="2">
    <source>
        <dbReference type="EMBL" id="GJT34225.1"/>
    </source>
</evidence>
<feature type="compositionally biased region" description="Basic residues" evidence="1">
    <location>
        <begin position="71"/>
        <end position="84"/>
    </location>
</feature>
<gene>
    <name evidence="2" type="ORF">Tco_0924644</name>
</gene>
<keyword evidence="3" id="KW-1185">Reference proteome</keyword>
<reference evidence="2" key="2">
    <citation type="submission" date="2022-01" db="EMBL/GenBank/DDBJ databases">
        <authorList>
            <person name="Yamashiro T."/>
            <person name="Shiraishi A."/>
            <person name="Satake H."/>
            <person name="Nakayama K."/>
        </authorList>
    </citation>
    <scope>NUCLEOTIDE SEQUENCE</scope>
</reference>
<comment type="caution">
    <text evidence="2">The sequence shown here is derived from an EMBL/GenBank/DDBJ whole genome shotgun (WGS) entry which is preliminary data.</text>
</comment>
<reference evidence="2" key="1">
    <citation type="journal article" date="2022" name="Int. J. Mol. Sci.">
        <title>Draft Genome of Tanacetum Coccineum: Genomic Comparison of Closely Related Tanacetum-Family Plants.</title>
        <authorList>
            <person name="Yamashiro T."/>
            <person name="Shiraishi A."/>
            <person name="Nakayama K."/>
            <person name="Satake H."/>
        </authorList>
    </citation>
    <scope>NUCLEOTIDE SEQUENCE</scope>
</reference>
<sequence>MMTYLKNTGRFTHAQLKHRDFEEIQGLYNKEKELVDTFVPIGSEEDERRIKDLNTKAEEESSNKDVDSTNKRKKRIRMKRSSKKQKTDADLKEEEQLKTFLSIVPNEEEAIDYEVLDKRYQIVDWKSEFYHNDRYGEPHDYYRVFRADGSSRYIKTFTEMVSRFDRMDFLELHSLVMQRFETTTPEGIDLILWGDLKTMFEANAVDELWKNQEDWILKSWNLYENCGVHILMLEDGTEFHMLAERKYPLTKETLEKMLVLRLTAESESEAAFDLLRLVLLVEDFAAAEVLKNLLQVVSAVRVNINTVFEACTDDRDNDLGKQIWKERHLAADHGTSTARHGLLRPLATDEGSSVAARGLLRSLAAGRGSPTAGDIAHVEENNKGYIGIDFGDDIEHIDGFSEADSEVMNLMVQRTLCSTKFEDFSQRNKIFESKCLVENNICSLIIDGGCCENIVQRVSEGFEFMTTVDVSTDAPNTFGMSNDPTGIPTVNMRPISYINIVNYKPTCPVKNGDEQVSNEPLMNEVPASYANKFSPTSLTKANLRKLDAIVPNDADYNVWLPLALVHEVND</sequence>
<name>A0ABQ5D5W9_9ASTR</name>
<protein>
    <submittedName>
        <fullName evidence="2">Uncharacterized protein</fullName>
    </submittedName>
</protein>
<evidence type="ECO:0000256" key="1">
    <source>
        <dbReference type="SAM" id="MobiDB-lite"/>
    </source>
</evidence>
<evidence type="ECO:0000313" key="3">
    <source>
        <dbReference type="Proteomes" id="UP001151760"/>
    </source>
</evidence>
<dbReference type="Proteomes" id="UP001151760">
    <property type="component" value="Unassembled WGS sequence"/>
</dbReference>
<accession>A0ABQ5D5W9</accession>
<organism evidence="2 3">
    <name type="scientific">Tanacetum coccineum</name>
    <dbReference type="NCBI Taxonomy" id="301880"/>
    <lineage>
        <taxon>Eukaryota</taxon>
        <taxon>Viridiplantae</taxon>
        <taxon>Streptophyta</taxon>
        <taxon>Embryophyta</taxon>
        <taxon>Tracheophyta</taxon>
        <taxon>Spermatophyta</taxon>
        <taxon>Magnoliopsida</taxon>
        <taxon>eudicotyledons</taxon>
        <taxon>Gunneridae</taxon>
        <taxon>Pentapetalae</taxon>
        <taxon>asterids</taxon>
        <taxon>campanulids</taxon>
        <taxon>Asterales</taxon>
        <taxon>Asteraceae</taxon>
        <taxon>Asteroideae</taxon>
        <taxon>Anthemideae</taxon>
        <taxon>Anthemidinae</taxon>
        <taxon>Tanacetum</taxon>
    </lineage>
</organism>
<proteinExistence type="predicted"/>
<feature type="region of interest" description="Disordered" evidence="1">
    <location>
        <begin position="46"/>
        <end position="90"/>
    </location>
</feature>
<feature type="compositionally biased region" description="Basic and acidic residues" evidence="1">
    <location>
        <begin position="46"/>
        <end position="70"/>
    </location>
</feature>
<dbReference type="EMBL" id="BQNB010014945">
    <property type="protein sequence ID" value="GJT34225.1"/>
    <property type="molecule type" value="Genomic_DNA"/>
</dbReference>